<dbReference type="EMBL" id="RRUE01000002">
    <property type="protein sequence ID" value="RRN43859.1"/>
    <property type="molecule type" value="Genomic_DNA"/>
</dbReference>
<comment type="caution">
    <text evidence="2">The sequence shown here is derived from an EMBL/GenBank/DDBJ whole genome shotgun (WGS) entry which is preliminary data.</text>
</comment>
<dbReference type="AlphaFoldDB" id="A0A426FM76"/>
<feature type="transmembrane region" description="Helical" evidence="1">
    <location>
        <begin position="233"/>
        <end position="253"/>
    </location>
</feature>
<keyword evidence="1" id="KW-0812">Transmembrane</keyword>
<keyword evidence="3" id="KW-1185">Reference proteome</keyword>
<gene>
    <name evidence="2" type="ORF">EHV23_10690</name>
</gene>
<keyword evidence="1" id="KW-1133">Transmembrane helix</keyword>
<feature type="transmembrane region" description="Helical" evidence="1">
    <location>
        <begin position="206"/>
        <end position="228"/>
    </location>
</feature>
<feature type="transmembrane region" description="Helical" evidence="1">
    <location>
        <begin position="141"/>
        <end position="161"/>
    </location>
</feature>
<organism evidence="2 3">
    <name type="scientific">Lautropia dentalis</name>
    <dbReference type="NCBI Taxonomy" id="2490857"/>
    <lineage>
        <taxon>Bacteria</taxon>
        <taxon>Pseudomonadati</taxon>
        <taxon>Pseudomonadota</taxon>
        <taxon>Betaproteobacteria</taxon>
        <taxon>Burkholderiales</taxon>
        <taxon>Burkholderiaceae</taxon>
        <taxon>Lautropia</taxon>
    </lineage>
</organism>
<dbReference type="RefSeq" id="WP_125096059.1">
    <property type="nucleotide sequence ID" value="NZ_RRUE01000002.1"/>
</dbReference>
<evidence type="ECO:0000313" key="2">
    <source>
        <dbReference type="EMBL" id="RRN43859.1"/>
    </source>
</evidence>
<proteinExistence type="predicted"/>
<accession>A0A426FM76</accession>
<evidence type="ECO:0000313" key="3">
    <source>
        <dbReference type="Proteomes" id="UP000270261"/>
    </source>
</evidence>
<dbReference type="Proteomes" id="UP000270261">
    <property type="component" value="Unassembled WGS sequence"/>
</dbReference>
<feature type="transmembrane region" description="Helical" evidence="1">
    <location>
        <begin position="168"/>
        <end position="194"/>
    </location>
</feature>
<evidence type="ECO:0000256" key="1">
    <source>
        <dbReference type="SAM" id="Phobius"/>
    </source>
</evidence>
<dbReference type="OrthoDB" id="9878121at2"/>
<protein>
    <submittedName>
        <fullName evidence="2">Uncharacterized protein</fullName>
    </submittedName>
</protein>
<feature type="transmembrane region" description="Helical" evidence="1">
    <location>
        <begin position="109"/>
        <end position="129"/>
    </location>
</feature>
<keyword evidence="1" id="KW-0472">Membrane</keyword>
<reference evidence="2 3" key="1">
    <citation type="submission" date="2018-11" db="EMBL/GenBank/DDBJ databases">
        <title>Genome sequencing of Lautropia sp. KCOM 2505 (= ChDC F240).</title>
        <authorList>
            <person name="Kook J.-K."/>
            <person name="Park S.-N."/>
            <person name="Lim Y.K."/>
        </authorList>
    </citation>
    <scope>NUCLEOTIDE SEQUENCE [LARGE SCALE GENOMIC DNA]</scope>
    <source>
        <strain evidence="2 3">KCOM 2505</strain>
    </source>
</reference>
<feature type="transmembrane region" description="Helical" evidence="1">
    <location>
        <begin position="68"/>
        <end position="97"/>
    </location>
</feature>
<name>A0A426FM76_9BURK</name>
<sequence length="429" mass="48192">MNQRTPDTKNLIKPKLADLKKIKELEITKTILALSTGMGCIALISFFWDAGITPSFNLGESVFLLTSIAAVGVIITASLTISFTMPAILSCIIGIFLPPKIDHELAENITPTMVLMLTMILVFLLLEGIDLETSWAIFTKYVMLLISVPLVIFHIINIIAFNSLASSLAIIISVPLAWSISPTIAWVYFSSTWIDSHYLLDDASSFIFYMIGWIVICNTMNYFAYIFLKSGGYLEFTTFGIIILIISTIFQSIPLTPIKTIVRTLGLGEAPVSLVVTEQGCNMINNATRGQKICELNNQTKQGWVCPVFLKSRIGTPFVIELTSFSLDERWPAISLTSQNSKQNNSHELIYSKITIPERDVLSWPAIKPFRKRIEKGLLQSCNSDTNNESCRARRRRVITYLDQNSEHLLQPQKRWLNEQCGPLPKDRL</sequence>
<feature type="transmembrane region" description="Helical" evidence="1">
    <location>
        <begin position="30"/>
        <end position="48"/>
    </location>
</feature>